<comment type="caution">
    <text evidence="1">The sequence shown here is derived from an EMBL/GenBank/DDBJ whole genome shotgun (WGS) entry which is preliminary data.</text>
</comment>
<sequence>MVFSIMLRMCTEGIDAVGHVARLNYDKEEREIQRLAATIVIHQLGLADTLV</sequence>
<reference evidence="1" key="1">
    <citation type="submission" date="2020-05" db="EMBL/GenBank/DDBJ databases">
        <title>WGS assembly of Panicum virgatum.</title>
        <authorList>
            <person name="Lovell J.T."/>
            <person name="Jenkins J."/>
            <person name="Shu S."/>
            <person name="Juenger T.E."/>
            <person name="Schmutz J."/>
        </authorList>
    </citation>
    <scope>NUCLEOTIDE SEQUENCE</scope>
    <source>
        <strain evidence="1">AP13</strain>
    </source>
</reference>
<dbReference type="EMBL" id="CM029037">
    <property type="protein sequence ID" value="KAG2662808.1"/>
    <property type="molecule type" value="Genomic_DNA"/>
</dbReference>
<gene>
    <name evidence="1" type="ORF">PVAP13_1KG557880</name>
</gene>
<accession>A0A8T0XUV3</accession>
<dbReference type="Proteomes" id="UP000823388">
    <property type="component" value="Chromosome 1K"/>
</dbReference>
<name>A0A8T0XUV3_PANVG</name>
<evidence type="ECO:0000313" key="1">
    <source>
        <dbReference type="EMBL" id="KAG2662808.1"/>
    </source>
</evidence>
<organism evidence="1 2">
    <name type="scientific">Panicum virgatum</name>
    <name type="common">Blackwell switchgrass</name>
    <dbReference type="NCBI Taxonomy" id="38727"/>
    <lineage>
        <taxon>Eukaryota</taxon>
        <taxon>Viridiplantae</taxon>
        <taxon>Streptophyta</taxon>
        <taxon>Embryophyta</taxon>
        <taxon>Tracheophyta</taxon>
        <taxon>Spermatophyta</taxon>
        <taxon>Magnoliopsida</taxon>
        <taxon>Liliopsida</taxon>
        <taxon>Poales</taxon>
        <taxon>Poaceae</taxon>
        <taxon>PACMAD clade</taxon>
        <taxon>Panicoideae</taxon>
        <taxon>Panicodae</taxon>
        <taxon>Paniceae</taxon>
        <taxon>Panicinae</taxon>
        <taxon>Panicum</taxon>
        <taxon>Panicum sect. Hiantes</taxon>
    </lineage>
</organism>
<proteinExistence type="predicted"/>
<dbReference type="AlphaFoldDB" id="A0A8T0XUV3"/>
<evidence type="ECO:0000313" key="2">
    <source>
        <dbReference type="Proteomes" id="UP000823388"/>
    </source>
</evidence>
<keyword evidence="2" id="KW-1185">Reference proteome</keyword>
<protein>
    <submittedName>
        <fullName evidence="1">Uncharacterized protein</fullName>
    </submittedName>
</protein>